<dbReference type="EMBL" id="CP060028">
    <property type="protein sequence ID" value="QND79106.1"/>
    <property type="molecule type" value="Genomic_DNA"/>
</dbReference>
<gene>
    <name evidence="2" type="ORF">H4W19_12090</name>
</gene>
<reference evidence="2 3" key="1">
    <citation type="submission" date="2020-08" db="EMBL/GenBank/DDBJ databases">
        <title>Streptomycin resistant and MDR strain, P. mexicana.</title>
        <authorList>
            <person name="Ganesh-kumar S."/>
            <person name="Zhe T."/>
            <person name="Yu Z."/>
            <person name="Min Y."/>
        </authorList>
    </citation>
    <scope>NUCLEOTIDE SEQUENCE [LARGE SCALE GENOMIC DNA]</scope>
    <source>
        <strain evidence="2 3">GTZY</strain>
    </source>
</reference>
<protein>
    <submittedName>
        <fullName evidence="2">Uncharacterized protein</fullName>
    </submittedName>
</protein>
<organism evidence="2 3">
    <name type="scientific">Pseudoxanthomonas mexicana</name>
    <dbReference type="NCBI Taxonomy" id="128785"/>
    <lineage>
        <taxon>Bacteria</taxon>
        <taxon>Pseudomonadati</taxon>
        <taxon>Pseudomonadota</taxon>
        <taxon>Gammaproteobacteria</taxon>
        <taxon>Lysobacterales</taxon>
        <taxon>Lysobacteraceae</taxon>
        <taxon>Pseudoxanthomonas</taxon>
    </lineage>
</organism>
<feature type="transmembrane region" description="Helical" evidence="1">
    <location>
        <begin position="32"/>
        <end position="50"/>
    </location>
</feature>
<accession>A0ABX6R7Z3</accession>
<feature type="transmembrane region" description="Helical" evidence="1">
    <location>
        <begin position="6"/>
        <end position="25"/>
    </location>
</feature>
<evidence type="ECO:0000313" key="2">
    <source>
        <dbReference type="EMBL" id="QND79106.1"/>
    </source>
</evidence>
<dbReference type="RefSeq" id="WP_185894484.1">
    <property type="nucleotide sequence ID" value="NZ_CP060028.1"/>
</dbReference>
<evidence type="ECO:0000256" key="1">
    <source>
        <dbReference type="SAM" id="Phobius"/>
    </source>
</evidence>
<name>A0ABX6R7Z3_PSEMX</name>
<dbReference type="Proteomes" id="UP000515506">
    <property type="component" value="Chromosome"/>
</dbReference>
<keyword evidence="1" id="KW-1133">Transmembrane helix</keyword>
<evidence type="ECO:0000313" key="3">
    <source>
        <dbReference type="Proteomes" id="UP000515506"/>
    </source>
</evidence>
<keyword evidence="3" id="KW-1185">Reference proteome</keyword>
<keyword evidence="1" id="KW-0812">Transmembrane</keyword>
<sequence length="119" mass="12642">MGLLVQVLYAVALLLFPVACLLLHLRLRNRASALLLSALGANALWIGWAQSALTQYWVQPAPIAGSGTGINAATALGHLDEFEHARQTLAACDALLLLLLGASLLLTVRSIKSPLHPKE</sequence>
<proteinExistence type="predicted"/>
<keyword evidence="1" id="KW-0472">Membrane</keyword>
<feature type="transmembrane region" description="Helical" evidence="1">
    <location>
        <begin position="88"/>
        <end position="108"/>
    </location>
</feature>